<feature type="signal peptide" evidence="1">
    <location>
        <begin position="1"/>
        <end position="37"/>
    </location>
</feature>
<evidence type="ECO:0000313" key="2">
    <source>
        <dbReference type="Ensembl" id="ENSSAUP00010031562.1"/>
    </source>
</evidence>
<proteinExistence type="predicted"/>
<dbReference type="InParanoid" id="A0A671W0R9"/>
<name>A0A671W0R9_SPAAU</name>
<keyword evidence="3" id="KW-1185">Reference proteome</keyword>
<reference evidence="2" key="3">
    <citation type="submission" date="2025-09" db="UniProtKB">
        <authorList>
            <consortium name="Ensembl"/>
        </authorList>
    </citation>
    <scope>IDENTIFICATION</scope>
</reference>
<organism evidence="2 3">
    <name type="scientific">Sparus aurata</name>
    <name type="common">Gilthead sea bream</name>
    <dbReference type="NCBI Taxonomy" id="8175"/>
    <lineage>
        <taxon>Eukaryota</taxon>
        <taxon>Metazoa</taxon>
        <taxon>Chordata</taxon>
        <taxon>Craniata</taxon>
        <taxon>Vertebrata</taxon>
        <taxon>Euteleostomi</taxon>
        <taxon>Actinopterygii</taxon>
        <taxon>Neopterygii</taxon>
        <taxon>Teleostei</taxon>
        <taxon>Neoteleostei</taxon>
        <taxon>Acanthomorphata</taxon>
        <taxon>Eupercaria</taxon>
        <taxon>Spariformes</taxon>
        <taxon>Sparidae</taxon>
        <taxon>Sparus</taxon>
    </lineage>
</organism>
<reference evidence="2" key="1">
    <citation type="submission" date="2021-04" db="EMBL/GenBank/DDBJ databases">
        <authorList>
            <consortium name="Wellcome Sanger Institute Data Sharing"/>
        </authorList>
    </citation>
    <scope>NUCLEOTIDE SEQUENCE [LARGE SCALE GENOMIC DNA]</scope>
</reference>
<keyword evidence="1" id="KW-0732">Signal</keyword>
<dbReference type="Proteomes" id="UP000472265">
    <property type="component" value="Chromosome 13"/>
</dbReference>
<protein>
    <submittedName>
        <fullName evidence="2">Uncharacterized protein</fullName>
    </submittedName>
</protein>
<feature type="chain" id="PRO_5025682743" evidence="1">
    <location>
        <begin position="38"/>
        <end position="94"/>
    </location>
</feature>
<dbReference type="AlphaFoldDB" id="A0A671W0R9"/>
<sequence length="94" mass="10858">RPHRHCCKQHWRARSPTTLALLYTWCLYLCLSAGSYGSSWCQKSAEIVTSQRSCHAKLTNPLIFDGNVAENWQNTVKPSLHQSMRLLPVWMPCR</sequence>
<evidence type="ECO:0000256" key="1">
    <source>
        <dbReference type="SAM" id="SignalP"/>
    </source>
</evidence>
<accession>A0A671W0R9</accession>
<dbReference type="Ensembl" id="ENSSAUT00010033267.1">
    <property type="protein sequence ID" value="ENSSAUP00010031562.1"/>
    <property type="gene ID" value="ENSSAUG00010013478.1"/>
</dbReference>
<evidence type="ECO:0000313" key="3">
    <source>
        <dbReference type="Proteomes" id="UP000472265"/>
    </source>
</evidence>
<reference evidence="2" key="2">
    <citation type="submission" date="2025-08" db="UniProtKB">
        <authorList>
            <consortium name="Ensembl"/>
        </authorList>
    </citation>
    <scope>IDENTIFICATION</scope>
</reference>